<organism evidence="3 4">
    <name type="scientific">Candidatus Fonsibacter lacus</name>
    <dbReference type="NCBI Taxonomy" id="2576439"/>
    <lineage>
        <taxon>Bacteria</taxon>
        <taxon>Pseudomonadati</taxon>
        <taxon>Pseudomonadota</taxon>
        <taxon>Alphaproteobacteria</taxon>
        <taxon>Candidatus Pelagibacterales</taxon>
        <taxon>Candidatus Pelagibacterales incertae sedis</taxon>
        <taxon>Candidatus Fonsibacter</taxon>
    </lineage>
</organism>
<feature type="domain" description="CN hydrolase" evidence="2">
    <location>
        <begin position="5"/>
        <end position="262"/>
    </location>
</feature>
<dbReference type="GO" id="GO:0050126">
    <property type="term" value="F:N-carbamoylputrescine amidase activity"/>
    <property type="evidence" value="ECO:0007669"/>
    <property type="project" value="TreeGrafter"/>
</dbReference>
<evidence type="ECO:0000256" key="1">
    <source>
        <dbReference type="ARBA" id="ARBA00022801"/>
    </source>
</evidence>
<dbReference type="Pfam" id="PF00795">
    <property type="entry name" value="CN_hydrolase"/>
    <property type="match status" value="1"/>
</dbReference>
<reference evidence="3" key="1">
    <citation type="submission" date="2018-10" db="EMBL/GenBank/DDBJ databases">
        <title>Iterative Subtractive Binning of Freshwater Chronoseries Metagenomes Recovers Nearly Complete Genomes from over Four Hundred Novel Species.</title>
        <authorList>
            <person name="Rodriguez-R L.M."/>
            <person name="Tsementzi D."/>
            <person name="Luo C."/>
            <person name="Konstantinidis K.T."/>
        </authorList>
    </citation>
    <scope>NUCLEOTIDE SEQUENCE</scope>
    <source>
        <strain evidence="3">WB8_2A_004</strain>
    </source>
</reference>
<keyword evidence="3" id="KW-0808">Transferase</keyword>
<dbReference type="PANTHER" id="PTHR43674:SF2">
    <property type="entry name" value="BETA-UREIDOPROPIONASE"/>
    <property type="match status" value="1"/>
</dbReference>
<dbReference type="InterPro" id="IPR003010">
    <property type="entry name" value="C-N_Hydrolase"/>
</dbReference>
<dbReference type="PANTHER" id="PTHR43674">
    <property type="entry name" value="NITRILASE C965.09-RELATED"/>
    <property type="match status" value="1"/>
</dbReference>
<gene>
    <name evidence="3" type="ORF">EBX74_00115</name>
</gene>
<evidence type="ECO:0000313" key="4">
    <source>
        <dbReference type="Proteomes" id="UP000747791"/>
    </source>
</evidence>
<keyword evidence="1" id="KW-0378">Hydrolase</keyword>
<dbReference type="CDD" id="cd07573">
    <property type="entry name" value="CPA"/>
    <property type="match status" value="1"/>
</dbReference>
<dbReference type="InterPro" id="IPR050345">
    <property type="entry name" value="Aliph_Amidase/BUP"/>
</dbReference>
<dbReference type="InterPro" id="IPR036526">
    <property type="entry name" value="C-N_Hydrolase_sf"/>
</dbReference>
<dbReference type="EMBL" id="RGOB01000001">
    <property type="protein sequence ID" value="NCU52708.1"/>
    <property type="molecule type" value="Genomic_DNA"/>
</dbReference>
<evidence type="ECO:0000259" key="2">
    <source>
        <dbReference type="PROSITE" id="PS50263"/>
    </source>
</evidence>
<keyword evidence="3" id="KW-0012">Acyltransferase</keyword>
<protein>
    <submittedName>
        <fullName evidence="3">Acyltransferase</fullName>
    </submittedName>
</protein>
<dbReference type="AlphaFoldDB" id="A0A966HNX3"/>
<dbReference type="FunFam" id="3.60.110.10:FF:000010">
    <property type="entry name" value="Carbon-nitrogen hydrolase"/>
    <property type="match status" value="1"/>
</dbReference>
<evidence type="ECO:0000313" key="3">
    <source>
        <dbReference type="EMBL" id="NCU52708.1"/>
    </source>
</evidence>
<dbReference type="GO" id="GO:0033388">
    <property type="term" value="P:putrescine biosynthetic process from arginine"/>
    <property type="evidence" value="ECO:0007669"/>
    <property type="project" value="TreeGrafter"/>
</dbReference>
<dbReference type="SUPFAM" id="SSF56317">
    <property type="entry name" value="Carbon-nitrogen hydrolase"/>
    <property type="match status" value="1"/>
</dbReference>
<dbReference type="GO" id="GO:0016746">
    <property type="term" value="F:acyltransferase activity"/>
    <property type="evidence" value="ECO:0007669"/>
    <property type="project" value="UniProtKB-KW"/>
</dbReference>
<proteinExistence type="predicted"/>
<comment type="caution">
    <text evidence="3">The sequence shown here is derived from an EMBL/GenBank/DDBJ whole genome shotgun (WGS) entry which is preliminary data.</text>
</comment>
<sequence length="293" mass="33423">MSSLTKVALVQMKMDADPKKNLSKAIEKIKLAKKKGAQIVCLPELFLTHYFCQEENHDNFAIAEKIPGKTTDALCDLAKKISVIIIVPLFEKKIAGLYHNSCVVINEKGKIFGHYRKMHIPDDPQYYEKFYFTPGDLGFKSFNTNHGKIGTLICWDQWFPEAARLTALKGAEIIFYPTAIGWHLREKKEFGKSQLNAWLTIQRSHAIANGVYVVSVNRVGIEGKKDKSIEFWGNSIVFDPNGNIIAEASNDKEEVIVCNIDISKVEKVRQHWPFLRDRRIDQYHGLLKNPSDE</sequence>
<accession>A0A966HNX3</accession>
<dbReference type="Gene3D" id="3.60.110.10">
    <property type="entry name" value="Carbon-nitrogen hydrolase"/>
    <property type="match status" value="1"/>
</dbReference>
<dbReference type="Proteomes" id="UP000747791">
    <property type="component" value="Unassembled WGS sequence"/>
</dbReference>
<name>A0A966HNX3_9PROT</name>
<dbReference type="PROSITE" id="PS50263">
    <property type="entry name" value="CN_HYDROLASE"/>
    <property type="match status" value="1"/>
</dbReference>